<feature type="region of interest" description="Disordered" evidence="1">
    <location>
        <begin position="166"/>
        <end position="197"/>
    </location>
</feature>
<dbReference type="OrthoDB" id="2742740at2759"/>
<evidence type="ECO:0000256" key="1">
    <source>
        <dbReference type="SAM" id="MobiDB-lite"/>
    </source>
</evidence>
<feature type="region of interest" description="Disordered" evidence="1">
    <location>
        <begin position="88"/>
        <end position="122"/>
    </location>
</feature>
<dbReference type="Proteomes" id="UP000807342">
    <property type="component" value="Unassembled WGS sequence"/>
</dbReference>
<organism evidence="2 3">
    <name type="scientific">Macrolepiota fuliginosa MF-IS2</name>
    <dbReference type="NCBI Taxonomy" id="1400762"/>
    <lineage>
        <taxon>Eukaryota</taxon>
        <taxon>Fungi</taxon>
        <taxon>Dikarya</taxon>
        <taxon>Basidiomycota</taxon>
        <taxon>Agaricomycotina</taxon>
        <taxon>Agaricomycetes</taxon>
        <taxon>Agaricomycetidae</taxon>
        <taxon>Agaricales</taxon>
        <taxon>Agaricineae</taxon>
        <taxon>Agaricaceae</taxon>
        <taxon>Macrolepiota</taxon>
    </lineage>
</organism>
<feature type="compositionally biased region" description="Polar residues" evidence="1">
    <location>
        <begin position="88"/>
        <end position="103"/>
    </location>
</feature>
<dbReference type="AlphaFoldDB" id="A0A9P6BVI2"/>
<keyword evidence="3" id="KW-1185">Reference proteome</keyword>
<feature type="compositionally biased region" description="Pro residues" evidence="1">
    <location>
        <begin position="177"/>
        <end position="187"/>
    </location>
</feature>
<comment type="caution">
    <text evidence="2">The sequence shown here is derived from an EMBL/GenBank/DDBJ whole genome shotgun (WGS) entry which is preliminary data.</text>
</comment>
<feature type="non-terminal residue" evidence="2">
    <location>
        <position position="296"/>
    </location>
</feature>
<proteinExistence type="predicted"/>
<reference evidence="2" key="1">
    <citation type="submission" date="2020-11" db="EMBL/GenBank/DDBJ databases">
        <authorList>
            <consortium name="DOE Joint Genome Institute"/>
            <person name="Ahrendt S."/>
            <person name="Riley R."/>
            <person name="Andreopoulos W."/>
            <person name="Labutti K."/>
            <person name="Pangilinan J."/>
            <person name="Ruiz-Duenas F.J."/>
            <person name="Barrasa J.M."/>
            <person name="Sanchez-Garcia M."/>
            <person name="Camarero S."/>
            <person name="Miyauchi S."/>
            <person name="Serrano A."/>
            <person name="Linde D."/>
            <person name="Babiker R."/>
            <person name="Drula E."/>
            <person name="Ayuso-Fernandez I."/>
            <person name="Pacheco R."/>
            <person name="Padilla G."/>
            <person name="Ferreira P."/>
            <person name="Barriuso J."/>
            <person name="Kellner H."/>
            <person name="Castanera R."/>
            <person name="Alfaro M."/>
            <person name="Ramirez L."/>
            <person name="Pisabarro A.G."/>
            <person name="Kuo A."/>
            <person name="Tritt A."/>
            <person name="Lipzen A."/>
            <person name="He G."/>
            <person name="Yan M."/>
            <person name="Ng V."/>
            <person name="Cullen D."/>
            <person name="Martin F."/>
            <person name="Rosso M.-N."/>
            <person name="Henrissat B."/>
            <person name="Hibbett D."/>
            <person name="Martinez A.T."/>
            <person name="Grigoriev I.V."/>
        </authorList>
    </citation>
    <scope>NUCLEOTIDE SEQUENCE</scope>
    <source>
        <strain evidence="2">MF-IS2</strain>
    </source>
</reference>
<evidence type="ECO:0000313" key="3">
    <source>
        <dbReference type="Proteomes" id="UP000807342"/>
    </source>
</evidence>
<protein>
    <submittedName>
        <fullName evidence="2">Uncharacterized protein</fullName>
    </submittedName>
</protein>
<gene>
    <name evidence="2" type="ORF">P691DRAFT_834392</name>
</gene>
<name>A0A9P6BVI2_9AGAR</name>
<accession>A0A9P6BVI2</accession>
<dbReference type="EMBL" id="MU153986">
    <property type="protein sequence ID" value="KAF9439553.1"/>
    <property type="molecule type" value="Genomic_DNA"/>
</dbReference>
<sequence>MTSVHSSNNMSTRHYAIYTLCTETNSHTTRLSPLTKKETLFQMDNESRKILCDCNQCSSMIRVAPSTRNTHLCKYGKPSLLSQTFAQFSGQSSNRPLDPSESSIPCKWSHGSKPSNKVKKQRITHVEGGDNDIEHGGEPQNEGAAGSQVLTPENLNFMCAASVEWTPHDGSNTQGLDPPPPPSPPPLLQAHDAGASHRHDFSTFQAPTNEIKVVLEFIKELQTASLDASGLDEDIIERLRNPRNMLADPPLPPGMKHGLETFIDVKNSAVTDLEDYVISRRILGQSLRIGHRWKAP</sequence>
<evidence type="ECO:0000313" key="2">
    <source>
        <dbReference type="EMBL" id="KAF9439553.1"/>
    </source>
</evidence>